<dbReference type="Gene3D" id="2.40.50.1020">
    <property type="entry name" value="LytTr DNA-binding domain"/>
    <property type="match status" value="1"/>
</dbReference>
<sequence>MNIVIIEDEIPAQRLLKKYIKLIRPTWEISMELQSVEEAVEYFSEGHKPDLVFADIQLTDGLSFDAFEAITQPLTIVFTTAYDEYAVRAFKLNSLDYLLKPVEVADVRKAISRFEEQGKVLEHGRLQQFMHDYQQPQKYRQRLLIPVADGMEVLPIAEAALFRVQERVVYVQTFSGLEYRTDFTLDKLEGELDPGDFFRVNRQHIVHVGAIQKLEPYFAGKWVLIPVGNKIQPLTIPKEKVSKLRAWLDQ</sequence>
<geneLocation type="plasmid" evidence="4 5">
    <name>pPP1</name>
</geneLocation>
<keyword evidence="4" id="KW-0238">DNA-binding</keyword>
<gene>
    <name evidence="4" type="ORF">PEPS_27240</name>
</gene>
<dbReference type="Pfam" id="PF00072">
    <property type="entry name" value="Response_reg"/>
    <property type="match status" value="1"/>
</dbReference>
<reference evidence="4 5" key="1">
    <citation type="submission" date="2021-12" db="EMBL/GenBank/DDBJ databases">
        <title>Genome sequencing of bacteria with rrn-lacking chromosome and rrn-plasmid.</title>
        <authorList>
            <person name="Anda M."/>
            <person name="Iwasaki W."/>
        </authorList>
    </citation>
    <scope>NUCLEOTIDE SEQUENCE [LARGE SCALE GENOMIC DNA]</scope>
    <source>
        <strain evidence="4 5">NBRC 101262</strain>
        <plasmid evidence="4 5">pPP1</plasmid>
    </source>
</reference>
<dbReference type="RefSeq" id="WP_332921467.1">
    <property type="nucleotide sequence ID" value="NZ_AP025293.1"/>
</dbReference>
<dbReference type="InterPro" id="IPR007492">
    <property type="entry name" value="LytTR_DNA-bd_dom"/>
</dbReference>
<evidence type="ECO:0000313" key="4">
    <source>
        <dbReference type="EMBL" id="BDD00444.1"/>
    </source>
</evidence>
<dbReference type="PANTHER" id="PTHR37299">
    <property type="entry name" value="TRANSCRIPTIONAL REGULATOR-RELATED"/>
    <property type="match status" value="1"/>
</dbReference>
<dbReference type="InterPro" id="IPR046947">
    <property type="entry name" value="LytR-like"/>
</dbReference>
<keyword evidence="5" id="KW-1185">Reference proteome</keyword>
<evidence type="ECO:0000259" key="2">
    <source>
        <dbReference type="PROSITE" id="PS50110"/>
    </source>
</evidence>
<evidence type="ECO:0000259" key="3">
    <source>
        <dbReference type="PROSITE" id="PS50930"/>
    </source>
</evidence>
<keyword evidence="1" id="KW-0597">Phosphoprotein</keyword>
<dbReference type="InterPro" id="IPR011006">
    <property type="entry name" value="CheY-like_superfamily"/>
</dbReference>
<dbReference type="PROSITE" id="PS50930">
    <property type="entry name" value="HTH_LYTTR"/>
    <property type="match status" value="1"/>
</dbReference>
<dbReference type="PROSITE" id="PS50110">
    <property type="entry name" value="RESPONSE_REGULATORY"/>
    <property type="match status" value="1"/>
</dbReference>
<proteinExistence type="predicted"/>
<feature type="domain" description="Response regulatory" evidence="2">
    <location>
        <begin position="2"/>
        <end position="115"/>
    </location>
</feature>
<dbReference type="SUPFAM" id="SSF52172">
    <property type="entry name" value="CheY-like"/>
    <property type="match status" value="1"/>
</dbReference>
<evidence type="ECO:0000256" key="1">
    <source>
        <dbReference type="PROSITE-ProRule" id="PRU00169"/>
    </source>
</evidence>
<dbReference type="Pfam" id="PF04397">
    <property type="entry name" value="LytTR"/>
    <property type="match status" value="1"/>
</dbReference>
<dbReference type="GO" id="GO:0003677">
    <property type="term" value="F:DNA binding"/>
    <property type="evidence" value="ECO:0007669"/>
    <property type="project" value="UniProtKB-KW"/>
</dbReference>
<keyword evidence="4" id="KW-0614">Plasmid</keyword>
<organism evidence="4 5">
    <name type="scientific">Persicobacter psychrovividus</name>
    <dbReference type="NCBI Taxonomy" id="387638"/>
    <lineage>
        <taxon>Bacteria</taxon>
        <taxon>Pseudomonadati</taxon>
        <taxon>Bacteroidota</taxon>
        <taxon>Cytophagia</taxon>
        <taxon>Cytophagales</taxon>
        <taxon>Persicobacteraceae</taxon>
        <taxon>Persicobacter</taxon>
    </lineage>
</organism>
<dbReference type="SMART" id="SM00448">
    <property type="entry name" value="REC"/>
    <property type="match status" value="1"/>
</dbReference>
<feature type="modified residue" description="4-aspartylphosphate" evidence="1">
    <location>
        <position position="55"/>
    </location>
</feature>
<dbReference type="Gene3D" id="3.40.50.2300">
    <property type="match status" value="1"/>
</dbReference>
<dbReference type="InterPro" id="IPR001789">
    <property type="entry name" value="Sig_transdc_resp-reg_receiver"/>
</dbReference>
<dbReference type="PANTHER" id="PTHR37299:SF1">
    <property type="entry name" value="STAGE 0 SPORULATION PROTEIN A HOMOLOG"/>
    <property type="match status" value="1"/>
</dbReference>
<dbReference type="EMBL" id="AP025293">
    <property type="protein sequence ID" value="BDD00444.1"/>
    <property type="molecule type" value="Genomic_DNA"/>
</dbReference>
<feature type="domain" description="HTH LytTR-type" evidence="3">
    <location>
        <begin position="143"/>
        <end position="250"/>
    </location>
</feature>
<dbReference type="Proteomes" id="UP001354989">
    <property type="component" value="Plasmid pPP1"/>
</dbReference>
<protein>
    <submittedName>
        <fullName evidence="4">DNA-binding response regulator</fullName>
    </submittedName>
</protein>
<name>A0ABN6LC86_9BACT</name>
<accession>A0ABN6LC86</accession>
<evidence type="ECO:0000313" key="5">
    <source>
        <dbReference type="Proteomes" id="UP001354989"/>
    </source>
</evidence>
<dbReference type="SMART" id="SM00850">
    <property type="entry name" value="LytTR"/>
    <property type="match status" value="1"/>
</dbReference>